<keyword evidence="1" id="KW-0472">Membrane</keyword>
<dbReference type="EMBL" id="FNYC01000006">
    <property type="protein sequence ID" value="SEJ34759.1"/>
    <property type="molecule type" value="Genomic_DNA"/>
</dbReference>
<feature type="transmembrane region" description="Helical" evidence="1">
    <location>
        <begin position="6"/>
        <end position="25"/>
    </location>
</feature>
<evidence type="ECO:0000313" key="3">
    <source>
        <dbReference type="Proteomes" id="UP000199420"/>
    </source>
</evidence>
<evidence type="ECO:0000313" key="2">
    <source>
        <dbReference type="EMBL" id="SEJ34759.1"/>
    </source>
</evidence>
<organism evidence="2 3">
    <name type="scientific">Frateuria terrea</name>
    <dbReference type="NCBI Taxonomy" id="529704"/>
    <lineage>
        <taxon>Bacteria</taxon>
        <taxon>Pseudomonadati</taxon>
        <taxon>Pseudomonadota</taxon>
        <taxon>Gammaproteobacteria</taxon>
        <taxon>Lysobacterales</taxon>
        <taxon>Rhodanobacteraceae</taxon>
        <taxon>Frateuria</taxon>
    </lineage>
</organism>
<name>A0A1H6Y0E6_9GAMM</name>
<sequence>MSPLVALYLLLLAGGVACFVLYYLAQYRIARLLREHHPQQWKIIAEPEQGRPSGVRTWMRMQHVLRSSQPRLPQLLEDEAITRWFRTWQVTPWLAWSCWFAAMFLQWKAR</sequence>
<proteinExistence type="predicted"/>
<reference evidence="2 3" key="1">
    <citation type="submission" date="2016-10" db="EMBL/GenBank/DDBJ databases">
        <authorList>
            <person name="de Groot N.N."/>
        </authorList>
    </citation>
    <scope>NUCLEOTIDE SEQUENCE [LARGE SCALE GENOMIC DNA]</scope>
    <source>
        <strain evidence="2 3">DSM 26515</strain>
    </source>
</reference>
<protein>
    <submittedName>
        <fullName evidence="2">Uncharacterized protein</fullName>
    </submittedName>
</protein>
<keyword evidence="1" id="KW-1133">Transmembrane helix</keyword>
<dbReference type="AlphaFoldDB" id="A0A1H6Y0E6"/>
<gene>
    <name evidence="2" type="ORF">SAMN04487997_3087</name>
</gene>
<keyword evidence="3" id="KW-1185">Reference proteome</keyword>
<dbReference type="STRING" id="529704.SAMN02927913_2354"/>
<evidence type="ECO:0000256" key="1">
    <source>
        <dbReference type="SAM" id="Phobius"/>
    </source>
</evidence>
<keyword evidence="1" id="KW-0812">Transmembrane</keyword>
<dbReference type="RefSeq" id="WP_342707660.1">
    <property type="nucleotide sequence ID" value="NZ_FNYC01000006.1"/>
</dbReference>
<dbReference type="Proteomes" id="UP000199420">
    <property type="component" value="Unassembled WGS sequence"/>
</dbReference>
<accession>A0A1H6Y0E6</accession>